<dbReference type="Proteomes" id="UP000248544">
    <property type="component" value="Unassembled WGS sequence"/>
</dbReference>
<dbReference type="SUPFAM" id="SSF55729">
    <property type="entry name" value="Acyl-CoA N-acyltransferases (Nat)"/>
    <property type="match status" value="1"/>
</dbReference>
<evidence type="ECO:0000313" key="3">
    <source>
        <dbReference type="Proteomes" id="UP000248544"/>
    </source>
</evidence>
<proteinExistence type="predicted"/>
<keyword evidence="2" id="KW-0808">Transferase</keyword>
<organism evidence="2 3">
    <name type="scientific">Spongiactinospora gelatinilytica</name>
    <dbReference type="NCBI Taxonomy" id="2666298"/>
    <lineage>
        <taxon>Bacteria</taxon>
        <taxon>Bacillati</taxon>
        <taxon>Actinomycetota</taxon>
        <taxon>Actinomycetes</taxon>
        <taxon>Streptosporangiales</taxon>
        <taxon>Streptosporangiaceae</taxon>
        <taxon>Spongiactinospora</taxon>
    </lineage>
</organism>
<dbReference type="PANTHER" id="PTHR42791:SF1">
    <property type="entry name" value="N-ACETYLTRANSFERASE DOMAIN-CONTAINING PROTEIN"/>
    <property type="match status" value="1"/>
</dbReference>
<name>A0A2W2HLZ1_9ACTN</name>
<keyword evidence="3" id="KW-1185">Reference proteome</keyword>
<dbReference type="GO" id="GO:0016747">
    <property type="term" value="F:acyltransferase activity, transferring groups other than amino-acyl groups"/>
    <property type="evidence" value="ECO:0007669"/>
    <property type="project" value="InterPro"/>
</dbReference>
<evidence type="ECO:0000259" key="1">
    <source>
        <dbReference type="PROSITE" id="PS51186"/>
    </source>
</evidence>
<dbReference type="PANTHER" id="PTHR42791">
    <property type="entry name" value="GNAT FAMILY ACETYLTRANSFERASE"/>
    <property type="match status" value="1"/>
</dbReference>
<dbReference type="InterPro" id="IPR052523">
    <property type="entry name" value="Trichothecene_AcTrans"/>
</dbReference>
<feature type="domain" description="N-acetyltransferase" evidence="1">
    <location>
        <begin position="3"/>
        <end position="187"/>
    </location>
</feature>
<dbReference type="EMBL" id="POUA01000044">
    <property type="protein sequence ID" value="PZG51430.1"/>
    <property type="molecule type" value="Genomic_DNA"/>
</dbReference>
<accession>A0A2W2HLZ1</accession>
<dbReference type="AlphaFoldDB" id="A0A2W2HLZ1"/>
<protein>
    <submittedName>
        <fullName evidence="2">GNAT family N-acetyltransferase</fullName>
    </submittedName>
</protein>
<sequence length="189" mass="20374">MRHHVRLARSSDLGAAARVLAEAFAAHGWTRWVLPADGYAERLEEMQRLYLTHALTHGLVLVDEQVRAVAAFLPPDAPEPAAPIQQRLAELYGSRLTALAELALPDAPAGSWALETVGVHPAHQGTGLGTAVTAEGLSMIDERGEAVALRTSDERNVRLYERLGFTIVATTEIPDGPVVYSMIRAAVPQ</sequence>
<evidence type="ECO:0000313" key="2">
    <source>
        <dbReference type="EMBL" id="PZG51430.1"/>
    </source>
</evidence>
<dbReference type="Gene3D" id="3.40.630.30">
    <property type="match status" value="1"/>
</dbReference>
<dbReference type="Pfam" id="PF00583">
    <property type="entry name" value="Acetyltransf_1"/>
    <property type="match status" value="1"/>
</dbReference>
<dbReference type="PROSITE" id="PS51186">
    <property type="entry name" value="GNAT"/>
    <property type="match status" value="1"/>
</dbReference>
<dbReference type="RefSeq" id="WP_111166546.1">
    <property type="nucleotide sequence ID" value="NZ_POUA01000044.1"/>
</dbReference>
<comment type="caution">
    <text evidence="2">The sequence shown here is derived from an EMBL/GenBank/DDBJ whole genome shotgun (WGS) entry which is preliminary data.</text>
</comment>
<dbReference type="InterPro" id="IPR000182">
    <property type="entry name" value="GNAT_dom"/>
</dbReference>
<dbReference type="InterPro" id="IPR016181">
    <property type="entry name" value="Acyl_CoA_acyltransferase"/>
</dbReference>
<gene>
    <name evidence="2" type="ORF">C1I98_08600</name>
</gene>
<reference evidence="2 3" key="1">
    <citation type="submission" date="2018-01" db="EMBL/GenBank/DDBJ databases">
        <title>Draft genome sequence of Sphaerisporangium sp. 7K107.</title>
        <authorList>
            <person name="Sahin N."/>
            <person name="Saygin H."/>
            <person name="Ay H."/>
        </authorList>
    </citation>
    <scope>NUCLEOTIDE SEQUENCE [LARGE SCALE GENOMIC DNA]</scope>
    <source>
        <strain evidence="2 3">7K107</strain>
    </source>
</reference>